<keyword evidence="2" id="KW-1185">Reference proteome</keyword>
<organism evidence="1 2">
    <name type="scientific">Pseudorhizobium endolithicum</name>
    <dbReference type="NCBI Taxonomy" id="1191678"/>
    <lineage>
        <taxon>Bacteria</taxon>
        <taxon>Pseudomonadati</taxon>
        <taxon>Pseudomonadota</taxon>
        <taxon>Alphaproteobacteria</taxon>
        <taxon>Hyphomicrobiales</taxon>
        <taxon>Rhizobiaceae</taxon>
        <taxon>Rhizobium/Agrobacterium group</taxon>
        <taxon>Pseudorhizobium</taxon>
    </lineage>
</organism>
<dbReference type="Proteomes" id="UP000606921">
    <property type="component" value="Unassembled WGS sequence"/>
</dbReference>
<gene>
    <name evidence="1" type="ORF">REJC140_00103</name>
</gene>
<name>A0ABM8PCI1_9HYPH</name>
<sequence>MLSTAVKNLYNEGRISTRQMIRFQFGSGIYGFIARNEPLIWEGVEYKPFGLIEVSDIGSGTGTTADGSFTLTLAESPDDGLTPDVLVQIENEDYRDRPVRVMDAHFHPDTGALLQVETVARGKLDVIEHSIDDERGYTLLARCEGSQLDYSRKNGRIRSTADQNRRAPGDLIFQHGGQSGRIEIYWGRKGSTPSNGGTAGSSPASQIQKFYALITSR</sequence>
<protein>
    <submittedName>
        <fullName evidence="1">Uncharacterized protein</fullName>
    </submittedName>
</protein>
<dbReference type="RefSeq" id="WP_235988431.1">
    <property type="nucleotide sequence ID" value="NZ_CABFWF030000001.1"/>
</dbReference>
<comment type="caution">
    <text evidence="1">The sequence shown here is derived from an EMBL/GenBank/DDBJ whole genome shotgun (WGS) entry which is preliminary data.</text>
</comment>
<dbReference type="EMBL" id="CABFWF030000001">
    <property type="protein sequence ID" value="CAD7023130.1"/>
    <property type="molecule type" value="Genomic_DNA"/>
</dbReference>
<proteinExistence type="predicted"/>
<reference evidence="1 2" key="1">
    <citation type="submission" date="2020-11" db="EMBL/GenBank/DDBJ databases">
        <authorList>
            <person name="Lassalle F."/>
        </authorList>
    </citation>
    <scope>NUCLEOTIDE SEQUENCE [LARGE SCALE GENOMIC DNA]</scope>
    <source>
        <strain evidence="1 2">JC140</strain>
    </source>
</reference>
<evidence type="ECO:0000313" key="1">
    <source>
        <dbReference type="EMBL" id="CAD7023130.1"/>
    </source>
</evidence>
<accession>A0ABM8PCI1</accession>
<evidence type="ECO:0000313" key="2">
    <source>
        <dbReference type="Proteomes" id="UP000606921"/>
    </source>
</evidence>